<reference evidence="12 14" key="1">
    <citation type="submission" date="2019-07" db="EMBL/GenBank/DDBJ databases">
        <title>Genomes of sea-ice associated Colwellia species.</title>
        <authorList>
            <person name="Bowman J.P."/>
        </authorList>
    </citation>
    <scope>NUCLEOTIDE SEQUENCE [LARGE SCALE GENOMIC DNA]</scope>
    <source>
        <strain evidence="11 13">ACAM 607</strain>
        <strain evidence="12 14">IC036</strain>
    </source>
</reference>
<dbReference type="HAMAP" id="MF_00639">
    <property type="entry name" value="MurD"/>
    <property type="match status" value="1"/>
</dbReference>
<dbReference type="SUPFAM" id="SSF51984">
    <property type="entry name" value="MurCD N-terminal domain"/>
    <property type="match status" value="1"/>
</dbReference>
<keyword evidence="13" id="KW-1185">Reference proteome</keyword>
<dbReference type="NCBIfam" id="TIGR01087">
    <property type="entry name" value="murD"/>
    <property type="match status" value="1"/>
</dbReference>
<evidence type="ECO:0000313" key="12">
    <source>
        <dbReference type="EMBL" id="TWX72337.1"/>
    </source>
</evidence>
<dbReference type="Gene3D" id="3.40.50.720">
    <property type="entry name" value="NAD(P)-binding Rossmann-like Domain"/>
    <property type="match status" value="1"/>
</dbReference>
<sequence length="472" mass="50249">MTQKDSQAPLALAQLTAKKIVVLGAGLTGLSCVRYLAKNGLSCSVNDSRDHAVNINEFQQDFPNTALTLGRWDKKLIASADVLLVSPGIDTSIADIAEQISNHCIVAGDVELYCQNNHTAILAVTGSNGKSTVVSLLAFIGQKLAKKVELGGNIGVPVLEQSHKSLDCLVLELSSFQLETLRSMNAIAATVLNVSDDHLDRHKTLGNYAAIKQGIYQQCQTAITNRDDVNTQLTGNAQQSRSFGSDAALEGDFGMAVIDGQRQLMFGSMPLIGVNQLPIAGLHNALNCLAVLALGHSAGWPLDEMLTHLVEFKGLAHRCQLISTYRNVQWINDSKATNVGATLAAIEGLAAMMSADNNLYVIAGGDGKGADFSPLESVFSKDVSHVFTLGKDGDEVAAIANKAQIKNSKVSSIEVAINTLSNIVKSGDVVLLSPACASIDMFKNFAERGEFFVNAVNKLSLENKTPSLREVN</sequence>
<gene>
    <name evidence="7 12" type="primary">murD</name>
    <name evidence="11" type="ORF">ESZ26_02790</name>
    <name evidence="12" type="ORF">ESZ27_00575</name>
</gene>
<evidence type="ECO:0000256" key="3">
    <source>
        <dbReference type="ARBA" id="ARBA00022490"/>
    </source>
</evidence>
<dbReference type="SUPFAM" id="SSF53244">
    <property type="entry name" value="MurD-like peptide ligases, peptide-binding domain"/>
    <property type="match status" value="1"/>
</dbReference>
<dbReference type="InterPro" id="IPR013221">
    <property type="entry name" value="Mur_ligase_cen"/>
</dbReference>
<feature type="binding site" evidence="7">
    <location>
        <begin position="126"/>
        <end position="132"/>
    </location>
    <ligand>
        <name>ATP</name>
        <dbReference type="ChEBI" id="CHEBI:30616"/>
    </ligand>
</feature>
<dbReference type="Proteomes" id="UP000321917">
    <property type="component" value="Unassembled WGS sequence"/>
</dbReference>
<dbReference type="UniPathway" id="UPA00219"/>
<dbReference type="GO" id="GO:0009252">
    <property type="term" value="P:peptidoglycan biosynthetic process"/>
    <property type="evidence" value="ECO:0007669"/>
    <property type="project" value="UniProtKB-UniRule"/>
</dbReference>
<keyword evidence="7 8" id="KW-0961">Cell wall biogenesis/degradation</keyword>
<dbReference type="Proteomes" id="UP000321525">
    <property type="component" value="Unassembled WGS sequence"/>
</dbReference>
<dbReference type="SUPFAM" id="SSF53623">
    <property type="entry name" value="MurD-like peptide ligases, catalytic domain"/>
    <property type="match status" value="1"/>
</dbReference>
<evidence type="ECO:0000313" key="14">
    <source>
        <dbReference type="Proteomes" id="UP000321917"/>
    </source>
</evidence>
<comment type="catalytic activity">
    <reaction evidence="7 8">
        <text>UDP-N-acetyl-alpha-D-muramoyl-L-alanine + D-glutamate + ATP = UDP-N-acetyl-alpha-D-muramoyl-L-alanyl-D-glutamate + ADP + phosphate + H(+)</text>
        <dbReference type="Rhea" id="RHEA:16429"/>
        <dbReference type="ChEBI" id="CHEBI:15378"/>
        <dbReference type="ChEBI" id="CHEBI:29986"/>
        <dbReference type="ChEBI" id="CHEBI:30616"/>
        <dbReference type="ChEBI" id="CHEBI:43474"/>
        <dbReference type="ChEBI" id="CHEBI:83898"/>
        <dbReference type="ChEBI" id="CHEBI:83900"/>
        <dbReference type="ChEBI" id="CHEBI:456216"/>
        <dbReference type="EC" id="6.3.2.9"/>
    </reaction>
</comment>
<comment type="pathway">
    <text evidence="2 7 8">Cell wall biogenesis; peptidoglycan biosynthesis.</text>
</comment>
<keyword evidence="7 8" id="KW-0132">Cell division</keyword>
<evidence type="ECO:0000259" key="9">
    <source>
        <dbReference type="Pfam" id="PF02875"/>
    </source>
</evidence>
<dbReference type="GO" id="GO:0008360">
    <property type="term" value="P:regulation of cell shape"/>
    <property type="evidence" value="ECO:0007669"/>
    <property type="project" value="UniProtKB-KW"/>
</dbReference>
<feature type="domain" description="Mur ligase C-terminal" evidence="9">
    <location>
        <begin position="317"/>
        <end position="436"/>
    </location>
</feature>
<keyword evidence="6 7" id="KW-0067">ATP-binding</keyword>
<keyword evidence="5 7" id="KW-0547">Nucleotide-binding</keyword>
<protein>
    <recommendedName>
        <fullName evidence="7 8">UDP-N-acetylmuramoylalanine--D-glutamate ligase</fullName>
        <ecNumber evidence="7 8">6.3.2.9</ecNumber>
    </recommendedName>
    <alternativeName>
        <fullName evidence="7">D-glutamic acid-adding enzyme</fullName>
    </alternativeName>
    <alternativeName>
        <fullName evidence="7">UDP-N-acetylmuramoyl-L-alanyl-D-glutamate synthetase</fullName>
    </alternativeName>
</protein>
<dbReference type="AlphaFoldDB" id="A0A5C6QU90"/>
<comment type="similarity">
    <text evidence="7">Belongs to the MurCDEF family.</text>
</comment>
<keyword evidence="7 8" id="KW-0131">Cell cycle</keyword>
<dbReference type="InterPro" id="IPR004101">
    <property type="entry name" value="Mur_ligase_C"/>
</dbReference>
<evidence type="ECO:0000313" key="13">
    <source>
        <dbReference type="Proteomes" id="UP000321525"/>
    </source>
</evidence>
<evidence type="ECO:0000313" key="11">
    <source>
        <dbReference type="EMBL" id="TWX62331.1"/>
    </source>
</evidence>
<feature type="domain" description="Mur ligase central" evidence="10">
    <location>
        <begin position="124"/>
        <end position="294"/>
    </location>
</feature>
<dbReference type="InterPro" id="IPR036615">
    <property type="entry name" value="Mur_ligase_C_dom_sf"/>
</dbReference>
<dbReference type="Pfam" id="PF08245">
    <property type="entry name" value="Mur_ligase_M"/>
    <property type="match status" value="1"/>
</dbReference>
<dbReference type="InterPro" id="IPR036565">
    <property type="entry name" value="Mur-like_cat_sf"/>
</dbReference>
<dbReference type="Gene3D" id="3.40.1190.10">
    <property type="entry name" value="Mur-like, catalytic domain"/>
    <property type="match status" value="1"/>
</dbReference>
<dbReference type="Pfam" id="PF21799">
    <property type="entry name" value="MurD-like_N"/>
    <property type="match status" value="1"/>
</dbReference>
<comment type="caution">
    <text evidence="12">The sequence shown here is derived from an EMBL/GenBank/DDBJ whole genome shotgun (WGS) entry which is preliminary data.</text>
</comment>
<keyword evidence="4 7" id="KW-0436">Ligase</keyword>
<dbReference type="Pfam" id="PF02875">
    <property type="entry name" value="Mur_ligase_C"/>
    <property type="match status" value="1"/>
</dbReference>
<dbReference type="GO" id="GO:0005524">
    <property type="term" value="F:ATP binding"/>
    <property type="evidence" value="ECO:0007669"/>
    <property type="project" value="UniProtKB-UniRule"/>
</dbReference>
<dbReference type="PANTHER" id="PTHR43692:SF1">
    <property type="entry name" value="UDP-N-ACETYLMURAMOYLALANINE--D-GLUTAMATE LIGASE"/>
    <property type="match status" value="1"/>
</dbReference>
<dbReference type="GO" id="GO:0008764">
    <property type="term" value="F:UDP-N-acetylmuramoylalanine-D-glutamate ligase activity"/>
    <property type="evidence" value="ECO:0007669"/>
    <property type="project" value="UniProtKB-UniRule"/>
</dbReference>
<evidence type="ECO:0000256" key="2">
    <source>
        <dbReference type="ARBA" id="ARBA00004752"/>
    </source>
</evidence>
<name>A0A5C6QU90_9GAMM</name>
<dbReference type="EC" id="6.3.2.9" evidence="7 8"/>
<evidence type="ECO:0000256" key="1">
    <source>
        <dbReference type="ARBA" id="ARBA00004496"/>
    </source>
</evidence>
<comment type="function">
    <text evidence="7 8">Cell wall formation. Catalyzes the addition of glutamate to the nucleotide precursor UDP-N-acetylmuramoyl-L-alanine (UMA).</text>
</comment>
<dbReference type="OrthoDB" id="9809796at2"/>
<dbReference type="Gene3D" id="3.90.190.20">
    <property type="entry name" value="Mur ligase, C-terminal domain"/>
    <property type="match status" value="1"/>
</dbReference>
<dbReference type="GO" id="GO:0071555">
    <property type="term" value="P:cell wall organization"/>
    <property type="evidence" value="ECO:0007669"/>
    <property type="project" value="UniProtKB-KW"/>
</dbReference>
<evidence type="ECO:0000256" key="6">
    <source>
        <dbReference type="ARBA" id="ARBA00022840"/>
    </source>
</evidence>
<evidence type="ECO:0000256" key="5">
    <source>
        <dbReference type="ARBA" id="ARBA00022741"/>
    </source>
</evidence>
<evidence type="ECO:0000256" key="4">
    <source>
        <dbReference type="ARBA" id="ARBA00022598"/>
    </source>
</evidence>
<evidence type="ECO:0000256" key="8">
    <source>
        <dbReference type="RuleBase" id="RU003664"/>
    </source>
</evidence>
<keyword evidence="7 8" id="KW-0573">Peptidoglycan synthesis</keyword>
<accession>A0A5C6QU90</accession>
<comment type="subcellular location">
    <subcellularLocation>
        <location evidence="1 7 8">Cytoplasm</location>
    </subcellularLocation>
</comment>
<dbReference type="GO" id="GO:0005737">
    <property type="term" value="C:cytoplasm"/>
    <property type="evidence" value="ECO:0007669"/>
    <property type="project" value="UniProtKB-SubCell"/>
</dbReference>
<evidence type="ECO:0000259" key="10">
    <source>
        <dbReference type="Pfam" id="PF08245"/>
    </source>
</evidence>
<keyword evidence="7 8" id="KW-0133">Cell shape</keyword>
<organism evidence="12 14">
    <name type="scientific">Colwellia hornerae</name>
    <dbReference type="NCBI Taxonomy" id="89402"/>
    <lineage>
        <taxon>Bacteria</taxon>
        <taxon>Pseudomonadati</taxon>
        <taxon>Pseudomonadota</taxon>
        <taxon>Gammaproteobacteria</taxon>
        <taxon>Alteromonadales</taxon>
        <taxon>Colwelliaceae</taxon>
        <taxon>Colwellia</taxon>
    </lineage>
</organism>
<dbReference type="EMBL" id="VOLQ01000001">
    <property type="protein sequence ID" value="TWX72337.1"/>
    <property type="molecule type" value="Genomic_DNA"/>
</dbReference>
<keyword evidence="3 7" id="KW-0963">Cytoplasm</keyword>
<dbReference type="GO" id="GO:0051301">
    <property type="term" value="P:cell division"/>
    <property type="evidence" value="ECO:0007669"/>
    <property type="project" value="UniProtKB-KW"/>
</dbReference>
<proteinExistence type="inferred from homology"/>
<dbReference type="InterPro" id="IPR005762">
    <property type="entry name" value="MurD"/>
</dbReference>
<dbReference type="PROSITE" id="PS51257">
    <property type="entry name" value="PROKAR_LIPOPROTEIN"/>
    <property type="match status" value="1"/>
</dbReference>
<dbReference type="RefSeq" id="WP_146797875.1">
    <property type="nucleotide sequence ID" value="NZ_VOLP01000004.1"/>
</dbReference>
<dbReference type="PANTHER" id="PTHR43692">
    <property type="entry name" value="UDP-N-ACETYLMURAMOYLALANINE--D-GLUTAMATE LIGASE"/>
    <property type="match status" value="1"/>
</dbReference>
<evidence type="ECO:0000256" key="7">
    <source>
        <dbReference type="HAMAP-Rule" id="MF_00639"/>
    </source>
</evidence>
<dbReference type="EMBL" id="VOLR01000003">
    <property type="protein sequence ID" value="TWX62331.1"/>
    <property type="molecule type" value="Genomic_DNA"/>
</dbReference>